<comment type="caution">
    <text evidence="1">The sequence shown here is derived from an EMBL/GenBank/DDBJ whole genome shotgun (WGS) entry which is preliminary data.</text>
</comment>
<dbReference type="EMBL" id="CADEHS020000645">
    <property type="protein sequence ID" value="CAG9956143.1"/>
    <property type="molecule type" value="Genomic_DNA"/>
</dbReference>
<gene>
    <name evidence="1" type="ORF">CRV2_00008046</name>
</gene>
<organism evidence="1 2">
    <name type="scientific">Clonostachys rosea f. rosea IK726</name>
    <dbReference type="NCBI Taxonomy" id="1349383"/>
    <lineage>
        <taxon>Eukaryota</taxon>
        <taxon>Fungi</taxon>
        <taxon>Dikarya</taxon>
        <taxon>Ascomycota</taxon>
        <taxon>Pezizomycotina</taxon>
        <taxon>Sordariomycetes</taxon>
        <taxon>Hypocreomycetidae</taxon>
        <taxon>Hypocreales</taxon>
        <taxon>Bionectriaceae</taxon>
        <taxon>Clonostachys</taxon>
    </lineage>
</organism>
<sequence length="497" mass="53727">MDSEHSEKQGQPEVLLDQGIQVDDEKRAQPTNGSSCSSSTGSEDAKNKIEAGAIDELENIAEVCEGEPEESDSPGVVSCVLSRITSRSTTIDPGPPPDGGWTAWSQCIAVHFIISNSWGFINSFGTWQSYYATLLPERTAFEISMIGSLTVFLLFFIGTFTGRLTDAGYFRQCYVIGSIFQIGGIVCTSFCTKYWHFILAQGLCIGIGNGFLFCPSLALVSTYFLKRRAIAIGITAAGGVTGGVIFPVMARQLLPKIGFPWTIRAIALVQLVCLAISNILAKPRIKPRRQGPIIEIQAFKELEYTSYAVAAFLFFWGVYFAFYYLAAFSRDGLPDPVSFTESLNLLLVLNGVGMVGRLAPNYFADRVGAVNIFIPVCATASLLVFCWMAVSTVPGLYAWSVFYGVFSAGVQSLFPAALSFLTSDLRKLGVRMGMVFTIVSFAVLTGPPIAGAIIDRTGGYRAAQAFSGSSLALGAVFLFVSKVVRMRKLGQGWTGKV</sequence>
<name>A0ACA9USS9_BIOOC</name>
<evidence type="ECO:0000313" key="1">
    <source>
        <dbReference type="EMBL" id="CAG9956143.1"/>
    </source>
</evidence>
<keyword evidence="2" id="KW-1185">Reference proteome</keyword>
<reference evidence="1" key="2">
    <citation type="submission" date="2021-10" db="EMBL/GenBank/DDBJ databases">
        <authorList>
            <person name="Piombo E."/>
        </authorList>
    </citation>
    <scope>NUCLEOTIDE SEQUENCE</scope>
</reference>
<evidence type="ECO:0000313" key="2">
    <source>
        <dbReference type="Proteomes" id="UP000836387"/>
    </source>
</evidence>
<dbReference type="Proteomes" id="UP000836387">
    <property type="component" value="Unassembled WGS sequence"/>
</dbReference>
<accession>A0ACA9USS9</accession>
<reference evidence="1" key="1">
    <citation type="submission" date="2020-04" db="EMBL/GenBank/DDBJ databases">
        <authorList>
            <person name="Broberg M."/>
        </authorList>
    </citation>
    <scope>NUCLEOTIDE SEQUENCE</scope>
</reference>
<protein>
    <submittedName>
        <fullName evidence="1">Uncharacterized protein</fullName>
    </submittedName>
</protein>
<proteinExistence type="predicted"/>